<reference evidence="1 2" key="1">
    <citation type="submission" date="2024-09" db="EMBL/GenBank/DDBJ databases">
        <authorList>
            <person name="Zhang Z.-H."/>
        </authorList>
    </citation>
    <scope>NUCLEOTIDE SEQUENCE [LARGE SCALE GENOMIC DNA]</scope>
    <source>
        <strain evidence="1 2">HHTR114</strain>
    </source>
</reference>
<sequence length="304" mass="33200">MTSQCRYFYSCYGFLIESEFFLPELDPAPQGDADIIVSNRPDVLLNEQPPEGGQPAFLPDLQIFDFANVARLEIHNATEIRVGLRPGISEDCLGLPLLGPVLATLMHYRGRLVIHGSAIVVGHELWGFVGDRGAGKSTMAAFLIRQGFPLFNDDLISIGFPSDSAPVAHPGYAATKIMKQAFDRVGGLEGDILETGGLPYKKMRIRLAQKPTSEAMPLSRLCLLKRGETASLQEKSEREELNAVFQHIYMRKYGAAPAADGRAQAWFEQSAALVKTTPVNVLTVPSTLDRMPEAVELVSKSAGL</sequence>
<keyword evidence="2" id="KW-1185">Reference proteome</keyword>
<proteinExistence type="predicted"/>
<dbReference type="InterPro" id="IPR027417">
    <property type="entry name" value="P-loop_NTPase"/>
</dbReference>
<accession>A0ABW1KUT0</accession>
<name>A0ABW1KUT0_9PROT</name>
<evidence type="ECO:0000313" key="1">
    <source>
        <dbReference type="EMBL" id="MFC6035878.1"/>
    </source>
</evidence>
<evidence type="ECO:0000313" key="2">
    <source>
        <dbReference type="Proteomes" id="UP001596116"/>
    </source>
</evidence>
<dbReference type="RefSeq" id="WP_379878458.1">
    <property type="nucleotide sequence ID" value="NZ_JBHPON010000001.1"/>
</dbReference>
<dbReference type="Gene3D" id="3.40.50.300">
    <property type="entry name" value="P-loop containing nucleotide triphosphate hydrolases"/>
    <property type="match status" value="1"/>
</dbReference>
<dbReference type="SUPFAM" id="SSF53795">
    <property type="entry name" value="PEP carboxykinase-like"/>
    <property type="match status" value="1"/>
</dbReference>
<comment type="caution">
    <text evidence="1">The sequence shown here is derived from an EMBL/GenBank/DDBJ whole genome shotgun (WGS) entry which is preliminary data.</text>
</comment>
<dbReference type="EMBL" id="JBHPON010000001">
    <property type="protein sequence ID" value="MFC6035878.1"/>
    <property type="molecule type" value="Genomic_DNA"/>
</dbReference>
<gene>
    <name evidence="1" type="ORF">ACFMB1_10005</name>
</gene>
<organism evidence="1 2">
    <name type="scientific">Hyphococcus aureus</name>
    <dbReference type="NCBI Taxonomy" id="2666033"/>
    <lineage>
        <taxon>Bacteria</taxon>
        <taxon>Pseudomonadati</taxon>
        <taxon>Pseudomonadota</taxon>
        <taxon>Alphaproteobacteria</taxon>
        <taxon>Parvularculales</taxon>
        <taxon>Parvularculaceae</taxon>
        <taxon>Hyphococcus</taxon>
    </lineage>
</organism>
<protein>
    <recommendedName>
        <fullName evidence="3">HPr kinase/phosphorylase C-terminal domain-containing protein</fullName>
    </recommendedName>
</protein>
<evidence type="ECO:0008006" key="3">
    <source>
        <dbReference type="Google" id="ProtNLM"/>
    </source>
</evidence>
<dbReference type="Proteomes" id="UP001596116">
    <property type="component" value="Unassembled WGS sequence"/>
</dbReference>